<evidence type="ECO:0000313" key="3">
    <source>
        <dbReference type="EMBL" id="EAY03431.1"/>
    </source>
</evidence>
<keyword evidence="2" id="KW-1133">Transmembrane helix</keyword>
<evidence type="ECO:0000313" key="4">
    <source>
        <dbReference type="Proteomes" id="UP000001542"/>
    </source>
</evidence>
<dbReference type="InParanoid" id="A2EVB7"/>
<protein>
    <submittedName>
        <fullName evidence="3">Uncharacterized protein</fullName>
    </submittedName>
</protein>
<dbReference type="VEuPathDB" id="TrichDB:TVAG_043770"/>
<name>A2EVB7_TRIV3</name>
<reference evidence="3" key="1">
    <citation type="submission" date="2006-10" db="EMBL/GenBank/DDBJ databases">
        <authorList>
            <person name="Amadeo P."/>
            <person name="Zhao Q."/>
            <person name="Wortman J."/>
            <person name="Fraser-Liggett C."/>
            <person name="Carlton J."/>
        </authorList>
    </citation>
    <scope>NUCLEOTIDE SEQUENCE</scope>
    <source>
        <strain evidence="3">G3</strain>
    </source>
</reference>
<sequence>MEVEISRGPKDYNMVSYSASGDLYNNDNDINSIPKTNIIAIGYYCNRSPTNTTYKITPIKSFYTYETYQYYDSRGIPLFFFNKIDIGNFEFNDSTIAYTSHHCDLTISQDLVFNVAKDTIIIFSRAANISATASVFGKTHSVLGKTKIKAIEYLSKGTLTLSTTSELGSCDFYTFNYSTEKCNFPIILSGEHKYYIKNLASGYKYCVFYAAAQRSVSYLVPKNLAYNRIEPDGTGADIKRSDNQSFFSPKLIVLHGDIFENKVYLAAYGSIYDDNYVIDGKNSKYSFYQISDYTFRKVNTNSKVGYTEVNNRLLIYIFVPFSIVTFIAVYLVYYFRRHRKNKDPELELLDQNNSNEAPQSNDQNDEGFTAPTYQLSTENNNLENPYY</sequence>
<keyword evidence="2" id="KW-0812">Transmembrane</keyword>
<keyword evidence="2" id="KW-0472">Membrane</keyword>
<keyword evidence="4" id="KW-1185">Reference proteome</keyword>
<dbReference type="EMBL" id="DS113505">
    <property type="protein sequence ID" value="EAY03431.1"/>
    <property type="molecule type" value="Genomic_DNA"/>
</dbReference>
<organism evidence="3 4">
    <name type="scientific">Trichomonas vaginalis (strain ATCC PRA-98 / G3)</name>
    <dbReference type="NCBI Taxonomy" id="412133"/>
    <lineage>
        <taxon>Eukaryota</taxon>
        <taxon>Metamonada</taxon>
        <taxon>Parabasalia</taxon>
        <taxon>Trichomonadida</taxon>
        <taxon>Trichomonadidae</taxon>
        <taxon>Trichomonas</taxon>
    </lineage>
</organism>
<dbReference type="AlphaFoldDB" id="A2EVB7"/>
<feature type="transmembrane region" description="Helical" evidence="2">
    <location>
        <begin position="313"/>
        <end position="335"/>
    </location>
</feature>
<reference evidence="3" key="2">
    <citation type="journal article" date="2007" name="Science">
        <title>Draft genome sequence of the sexually transmitted pathogen Trichomonas vaginalis.</title>
        <authorList>
            <person name="Carlton J.M."/>
            <person name="Hirt R.P."/>
            <person name="Silva J.C."/>
            <person name="Delcher A.L."/>
            <person name="Schatz M."/>
            <person name="Zhao Q."/>
            <person name="Wortman J.R."/>
            <person name="Bidwell S.L."/>
            <person name="Alsmark U.C.M."/>
            <person name="Besteiro S."/>
            <person name="Sicheritz-Ponten T."/>
            <person name="Noel C.J."/>
            <person name="Dacks J.B."/>
            <person name="Foster P.G."/>
            <person name="Simillion C."/>
            <person name="Van de Peer Y."/>
            <person name="Miranda-Saavedra D."/>
            <person name="Barton G.J."/>
            <person name="Westrop G.D."/>
            <person name="Mueller S."/>
            <person name="Dessi D."/>
            <person name="Fiori P.L."/>
            <person name="Ren Q."/>
            <person name="Paulsen I."/>
            <person name="Zhang H."/>
            <person name="Bastida-Corcuera F.D."/>
            <person name="Simoes-Barbosa A."/>
            <person name="Brown M.T."/>
            <person name="Hayes R.D."/>
            <person name="Mukherjee M."/>
            <person name="Okumura C.Y."/>
            <person name="Schneider R."/>
            <person name="Smith A.J."/>
            <person name="Vanacova S."/>
            <person name="Villalvazo M."/>
            <person name="Haas B.J."/>
            <person name="Pertea M."/>
            <person name="Feldblyum T.V."/>
            <person name="Utterback T.R."/>
            <person name="Shu C.L."/>
            <person name="Osoegawa K."/>
            <person name="de Jong P.J."/>
            <person name="Hrdy I."/>
            <person name="Horvathova L."/>
            <person name="Zubacova Z."/>
            <person name="Dolezal P."/>
            <person name="Malik S.B."/>
            <person name="Logsdon J.M. Jr."/>
            <person name="Henze K."/>
            <person name="Gupta A."/>
            <person name="Wang C.C."/>
            <person name="Dunne R.L."/>
            <person name="Upcroft J.A."/>
            <person name="Upcroft P."/>
            <person name="White O."/>
            <person name="Salzberg S.L."/>
            <person name="Tang P."/>
            <person name="Chiu C.-H."/>
            <person name="Lee Y.-S."/>
            <person name="Embley T.M."/>
            <person name="Coombs G.H."/>
            <person name="Mottram J.C."/>
            <person name="Tachezy J."/>
            <person name="Fraser-Liggett C.M."/>
            <person name="Johnson P.J."/>
        </authorList>
    </citation>
    <scope>NUCLEOTIDE SEQUENCE [LARGE SCALE GENOMIC DNA]</scope>
    <source>
        <strain evidence="3">G3</strain>
    </source>
</reference>
<feature type="compositionally biased region" description="Polar residues" evidence="1">
    <location>
        <begin position="371"/>
        <end position="387"/>
    </location>
</feature>
<evidence type="ECO:0000256" key="1">
    <source>
        <dbReference type="SAM" id="MobiDB-lite"/>
    </source>
</evidence>
<accession>A2EVB7</accession>
<dbReference type="RefSeq" id="XP_001315654.1">
    <property type="nucleotide sequence ID" value="XM_001315619.1"/>
</dbReference>
<dbReference type="KEGG" id="tva:4761276"/>
<proteinExistence type="predicted"/>
<evidence type="ECO:0000256" key="2">
    <source>
        <dbReference type="SAM" id="Phobius"/>
    </source>
</evidence>
<dbReference type="Proteomes" id="UP000001542">
    <property type="component" value="Unassembled WGS sequence"/>
</dbReference>
<gene>
    <name evidence="3" type="ORF">TVAG_043770</name>
</gene>
<dbReference type="VEuPathDB" id="TrichDB:TVAGG3_0826100"/>
<feature type="region of interest" description="Disordered" evidence="1">
    <location>
        <begin position="350"/>
        <end position="387"/>
    </location>
</feature>
<feature type="compositionally biased region" description="Polar residues" evidence="1">
    <location>
        <begin position="350"/>
        <end position="362"/>
    </location>
</feature>